<proteinExistence type="inferred from homology"/>
<evidence type="ECO:0000313" key="9">
    <source>
        <dbReference type="Proteomes" id="UP000614714"/>
    </source>
</evidence>
<dbReference type="PANTHER" id="PTHR40043:SF1">
    <property type="entry name" value="UPF0719 INNER MEMBRANE PROTEIN YJFL"/>
    <property type="match status" value="1"/>
</dbReference>
<keyword evidence="9" id="KW-1185">Reference proteome</keyword>
<feature type="transmembrane region" description="Helical" evidence="7">
    <location>
        <begin position="16"/>
        <end position="35"/>
    </location>
</feature>
<feature type="transmembrane region" description="Helical" evidence="7">
    <location>
        <begin position="82"/>
        <end position="103"/>
    </location>
</feature>
<evidence type="ECO:0000256" key="1">
    <source>
        <dbReference type="ARBA" id="ARBA00004651"/>
    </source>
</evidence>
<evidence type="ECO:0000256" key="7">
    <source>
        <dbReference type="SAM" id="Phobius"/>
    </source>
</evidence>
<keyword evidence="4 7" id="KW-0812">Transmembrane</keyword>
<keyword evidence="3" id="KW-1003">Cell membrane</keyword>
<evidence type="ECO:0000256" key="2">
    <source>
        <dbReference type="ARBA" id="ARBA00005779"/>
    </source>
</evidence>
<dbReference type="Pfam" id="PF03994">
    <property type="entry name" value="DUF350"/>
    <property type="match status" value="1"/>
</dbReference>
<evidence type="ECO:0000256" key="5">
    <source>
        <dbReference type="ARBA" id="ARBA00022989"/>
    </source>
</evidence>
<evidence type="ECO:0000313" key="8">
    <source>
        <dbReference type="EMBL" id="MBJ6749073.1"/>
    </source>
</evidence>
<dbReference type="RefSeq" id="WP_199387622.1">
    <property type="nucleotide sequence ID" value="NZ_JAEMHL010000001.1"/>
</dbReference>
<name>A0ABS0Y9U8_9BACT</name>
<evidence type="ECO:0000256" key="3">
    <source>
        <dbReference type="ARBA" id="ARBA00022475"/>
    </source>
</evidence>
<protein>
    <submittedName>
        <fullName evidence="8">DUF350 domain-containing protein</fullName>
    </submittedName>
</protein>
<dbReference type="EMBL" id="JAEMHL010000001">
    <property type="protein sequence ID" value="MBJ6749073.1"/>
    <property type="molecule type" value="Genomic_DNA"/>
</dbReference>
<reference evidence="8 9" key="1">
    <citation type="submission" date="2020-12" db="EMBL/GenBank/DDBJ databases">
        <title>Geomonas sp. Red421, isolated from paddy soil.</title>
        <authorList>
            <person name="Xu Z."/>
            <person name="Zhang Z."/>
            <person name="Masuda Y."/>
            <person name="Itoh H."/>
            <person name="Senoo K."/>
        </authorList>
    </citation>
    <scope>NUCLEOTIDE SEQUENCE [LARGE SCALE GENOMIC DNA]</scope>
    <source>
        <strain evidence="8 9">Red421</strain>
    </source>
</reference>
<comment type="subcellular location">
    <subcellularLocation>
        <location evidence="1">Cell membrane</location>
        <topology evidence="1">Multi-pass membrane protein</topology>
    </subcellularLocation>
</comment>
<organism evidence="8 9">
    <name type="scientific">Geomonas anaerohicana</name>
    <dbReference type="NCBI Taxonomy" id="2798583"/>
    <lineage>
        <taxon>Bacteria</taxon>
        <taxon>Pseudomonadati</taxon>
        <taxon>Thermodesulfobacteriota</taxon>
        <taxon>Desulfuromonadia</taxon>
        <taxon>Geobacterales</taxon>
        <taxon>Geobacteraceae</taxon>
        <taxon>Geomonas</taxon>
    </lineage>
</organism>
<accession>A0ABS0Y9U8</accession>
<sequence>MNSVTVVESLGGVNGYFLHFLAAALLVALFCVIYVRITPYPEFKLIAQGKVAPAVSFAGALLGFAISLASAIAHSVSLLDMLVWAAVALLVQLLVFLVLRLIFADLSRAIAGDMLAPAILLGALSLAAGIVNAACMTY</sequence>
<comment type="similarity">
    <text evidence="2">Belongs to the UPF0719 family.</text>
</comment>
<dbReference type="InterPro" id="IPR007140">
    <property type="entry name" value="DUF350"/>
</dbReference>
<comment type="caution">
    <text evidence="8">The sequence shown here is derived from an EMBL/GenBank/DDBJ whole genome shotgun (WGS) entry which is preliminary data.</text>
</comment>
<gene>
    <name evidence="8" type="ORF">JFN91_02480</name>
</gene>
<feature type="transmembrane region" description="Helical" evidence="7">
    <location>
        <begin position="115"/>
        <end position="134"/>
    </location>
</feature>
<evidence type="ECO:0000256" key="4">
    <source>
        <dbReference type="ARBA" id="ARBA00022692"/>
    </source>
</evidence>
<keyword evidence="5 7" id="KW-1133">Transmembrane helix</keyword>
<evidence type="ECO:0000256" key="6">
    <source>
        <dbReference type="ARBA" id="ARBA00023136"/>
    </source>
</evidence>
<feature type="transmembrane region" description="Helical" evidence="7">
    <location>
        <begin position="55"/>
        <end position="76"/>
    </location>
</feature>
<keyword evidence="6 7" id="KW-0472">Membrane</keyword>
<dbReference type="PANTHER" id="PTHR40043">
    <property type="entry name" value="UPF0719 INNER MEMBRANE PROTEIN YJFL"/>
    <property type="match status" value="1"/>
</dbReference>
<dbReference type="Proteomes" id="UP000614714">
    <property type="component" value="Unassembled WGS sequence"/>
</dbReference>